<reference evidence="2" key="1">
    <citation type="submission" date="2020-10" db="EMBL/GenBank/DDBJ databases">
        <title>Genomic Encyclopedia of Type Strains, Phase IV (KMG-IV): sequencing the most valuable type-strain genomes for metagenomic binning, comparative biology and taxonomic classification.</title>
        <authorList>
            <person name="Goeker M."/>
        </authorList>
    </citation>
    <scope>NUCLEOTIDE SEQUENCE</scope>
    <source>
        <strain evidence="2">DSM 13886</strain>
    </source>
</reference>
<dbReference type="Proteomes" id="UP000658225">
    <property type="component" value="Unassembled WGS sequence"/>
</dbReference>
<organism evidence="2 3">
    <name type="scientific">Sporosarcina limicola</name>
    <dbReference type="NCBI Taxonomy" id="34101"/>
    <lineage>
        <taxon>Bacteria</taxon>
        <taxon>Bacillati</taxon>
        <taxon>Bacillota</taxon>
        <taxon>Bacilli</taxon>
        <taxon>Bacillales</taxon>
        <taxon>Caryophanaceae</taxon>
        <taxon>Sporosarcina</taxon>
    </lineage>
</organism>
<keyword evidence="1" id="KW-0472">Membrane</keyword>
<gene>
    <name evidence="2" type="ORF">H4683_003928</name>
</gene>
<name>A0A927RGT2_9BACL</name>
<dbReference type="RefSeq" id="WP_192600415.1">
    <property type="nucleotide sequence ID" value="NZ_JADBEL010000036.1"/>
</dbReference>
<comment type="caution">
    <text evidence="2">The sequence shown here is derived from an EMBL/GenBank/DDBJ whole genome shotgun (WGS) entry which is preliminary data.</text>
</comment>
<sequence length="143" mass="16027">MKFVKVLFGIVVVIGVLGFSAYYFGTKIIADQVMEQVAVELNDSGQLESIKQEINSDPQLQAFIEEGKNVDSSTLPFQTKEQAVRVLVKKFNVSELQELQSKAQSGLTAEEKQQLIHDIESKLTDEEMLSLKVLAYKELSQTE</sequence>
<feature type="transmembrane region" description="Helical" evidence="1">
    <location>
        <begin position="6"/>
        <end position="24"/>
    </location>
</feature>
<proteinExistence type="predicted"/>
<keyword evidence="3" id="KW-1185">Reference proteome</keyword>
<accession>A0A927RGT2</accession>
<evidence type="ECO:0000313" key="2">
    <source>
        <dbReference type="EMBL" id="MBE1556802.1"/>
    </source>
</evidence>
<dbReference type="AlphaFoldDB" id="A0A927RGT2"/>
<evidence type="ECO:0008006" key="4">
    <source>
        <dbReference type="Google" id="ProtNLM"/>
    </source>
</evidence>
<evidence type="ECO:0000313" key="3">
    <source>
        <dbReference type="Proteomes" id="UP000658225"/>
    </source>
</evidence>
<dbReference type="EMBL" id="JADBEL010000036">
    <property type="protein sequence ID" value="MBE1556802.1"/>
    <property type="molecule type" value="Genomic_DNA"/>
</dbReference>
<evidence type="ECO:0000256" key="1">
    <source>
        <dbReference type="SAM" id="Phobius"/>
    </source>
</evidence>
<protein>
    <recommendedName>
        <fullName evidence="4">Phenylalanyl-tRNA synthetase subunit beta</fullName>
    </recommendedName>
</protein>
<keyword evidence="1" id="KW-1133">Transmembrane helix</keyword>
<keyword evidence="1" id="KW-0812">Transmembrane</keyword>